<proteinExistence type="predicted"/>
<evidence type="ECO:0000256" key="1">
    <source>
        <dbReference type="SAM" id="MobiDB-lite"/>
    </source>
</evidence>
<organism evidence="2">
    <name type="scientific">viral metagenome</name>
    <dbReference type="NCBI Taxonomy" id="1070528"/>
    <lineage>
        <taxon>unclassified sequences</taxon>
        <taxon>metagenomes</taxon>
        <taxon>organismal metagenomes</taxon>
    </lineage>
</organism>
<dbReference type="AlphaFoldDB" id="A0A6C0BC25"/>
<evidence type="ECO:0008006" key="3">
    <source>
        <dbReference type="Google" id="ProtNLM"/>
    </source>
</evidence>
<accession>A0A6C0BC25</accession>
<feature type="compositionally biased region" description="Basic residues" evidence="1">
    <location>
        <begin position="389"/>
        <end position="407"/>
    </location>
</feature>
<name>A0A6C0BC25_9ZZZZ</name>
<feature type="region of interest" description="Disordered" evidence="1">
    <location>
        <begin position="387"/>
        <end position="407"/>
    </location>
</feature>
<reference evidence="2" key="1">
    <citation type="journal article" date="2020" name="Nature">
        <title>Giant virus diversity and host interactions through global metagenomics.</title>
        <authorList>
            <person name="Schulz F."/>
            <person name="Roux S."/>
            <person name="Paez-Espino D."/>
            <person name="Jungbluth S."/>
            <person name="Walsh D.A."/>
            <person name="Denef V.J."/>
            <person name="McMahon K.D."/>
            <person name="Konstantinidis K.T."/>
            <person name="Eloe-Fadrosh E.A."/>
            <person name="Kyrpides N.C."/>
            <person name="Woyke T."/>
        </authorList>
    </citation>
    <scope>NUCLEOTIDE SEQUENCE</scope>
    <source>
        <strain evidence="2">GVMAG-M-3300010158-60</strain>
    </source>
</reference>
<evidence type="ECO:0000313" key="2">
    <source>
        <dbReference type="EMBL" id="QHS89354.1"/>
    </source>
</evidence>
<sequence length="407" mass="43678">MSVAAISYNMSVFSAMGYAGNLVKIGMGAPRNRLAAGMPPFPSEARFLRRAKQEKDLQTGLTVTDFFMNAVNHLHTNVEEMNKKTPVVMIGIQEFYPPTGPTILRGPLASYSSWVFNSDGAASWKDTTVNNYANKYGQKVKGIPNDASMLTLWHEKLGPMVNHYDKDLGEGGAPADGGRPISIILTEKGYVLVNFHGINRPRFSPGPSTDGTLSNKDNAAELKALVSARIGEAMAKFKAENPTVVIDNKKIIITCDANDRTHSFGKGGNFTIDGTEFHDGHLAGVGADGLPTSGALACCYNYDSVGLPFPKSSTVRNGVNANVEPGVPQTMGMAGAEAKYVYTGDYILAAEGVVTPVVAVPSPQDEEGASVASDHMMVYAILNMPLQGGKRRKTRKQKKSKGKKQTR</sequence>
<protein>
    <recommendedName>
        <fullName evidence="3">Endonuclease/exonuclease/phosphatase domain-containing protein</fullName>
    </recommendedName>
</protein>
<dbReference type="EMBL" id="MN739108">
    <property type="protein sequence ID" value="QHS89354.1"/>
    <property type="molecule type" value="Genomic_DNA"/>
</dbReference>